<gene>
    <name evidence="2" type="ORF">JBS370_LOCUS31873</name>
    <name evidence="1" type="ORF">ZHD862_LOCUS36031</name>
</gene>
<reference evidence="2" key="1">
    <citation type="submission" date="2021-02" db="EMBL/GenBank/DDBJ databases">
        <authorList>
            <person name="Nowell W R."/>
        </authorList>
    </citation>
    <scope>NUCLEOTIDE SEQUENCE</scope>
</reference>
<evidence type="ECO:0000313" key="3">
    <source>
        <dbReference type="Proteomes" id="UP000663836"/>
    </source>
</evidence>
<evidence type="ECO:0000313" key="1">
    <source>
        <dbReference type="EMBL" id="CAF1468728.1"/>
    </source>
</evidence>
<protein>
    <submittedName>
        <fullName evidence="2">Uncharacterized protein</fullName>
    </submittedName>
</protein>
<accession>A0A819V6C8</accession>
<dbReference type="EMBL" id="CAJNOT010005551">
    <property type="protein sequence ID" value="CAF1468728.1"/>
    <property type="molecule type" value="Genomic_DNA"/>
</dbReference>
<dbReference type="EMBL" id="CAJOBD010008117">
    <property type="protein sequence ID" value="CAF4104234.1"/>
    <property type="molecule type" value="Genomic_DNA"/>
</dbReference>
<evidence type="ECO:0000313" key="2">
    <source>
        <dbReference type="EMBL" id="CAF4104234.1"/>
    </source>
</evidence>
<organism evidence="2 3">
    <name type="scientific">Rotaria sordida</name>
    <dbReference type="NCBI Taxonomy" id="392033"/>
    <lineage>
        <taxon>Eukaryota</taxon>
        <taxon>Metazoa</taxon>
        <taxon>Spiralia</taxon>
        <taxon>Gnathifera</taxon>
        <taxon>Rotifera</taxon>
        <taxon>Eurotatoria</taxon>
        <taxon>Bdelloidea</taxon>
        <taxon>Philodinida</taxon>
        <taxon>Philodinidae</taxon>
        <taxon>Rotaria</taxon>
    </lineage>
</organism>
<proteinExistence type="predicted"/>
<sequence>MLTKFARPIVFSGVSPSLIAYQSLSTSNMFFQGTSSKSNDKSLVEKKSDEKVLRGEDSLNDLSSIKWRTEHNEKRFWPHDQCRKRGLVNYPQYKLREGPNPARWYCVPESWFQFFYNKTGVTEPYVFFCD</sequence>
<name>A0A819V6C8_9BILA</name>
<dbReference type="AlphaFoldDB" id="A0A819V6C8"/>
<comment type="caution">
    <text evidence="2">The sequence shown here is derived from an EMBL/GenBank/DDBJ whole genome shotgun (WGS) entry which is preliminary data.</text>
</comment>
<dbReference type="Proteomes" id="UP000663864">
    <property type="component" value="Unassembled WGS sequence"/>
</dbReference>
<dbReference type="Proteomes" id="UP000663836">
    <property type="component" value="Unassembled WGS sequence"/>
</dbReference>